<keyword evidence="6" id="KW-0472">Membrane</keyword>
<dbReference type="Pfam" id="PF00001">
    <property type="entry name" value="7tm_1"/>
    <property type="match status" value="1"/>
</dbReference>
<dbReference type="KEGG" id="cqu:CpipJ_CPIJ011106"/>
<keyword evidence="7 10" id="KW-0675">Receptor</keyword>
<dbReference type="EnsemblMetazoa" id="CPIJ011106-RA">
    <property type="protein sequence ID" value="CPIJ011106-PA"/>
    <property type="gene ID" value="CPIJ011106"/>
</dbReference>
<dbReference type="PROSITE" id="PS00237">
    <property type="entry name" value="G_PROTEIN_RECEP_F1_1"/>
    <property type="match status" value="1"/>
</dbReference>
<keyword evidence="8" id="KW-0807">Transducer</keyword>
<dbReference type="eggNOG" id="KOG3656">
    <property type="taxonomic scope" value="Eukaryota"/>
</dbReference>
<evidence type="ECO:0000256" key="8">
    <source>
        <dbReference type="ARBA" id="ARBA00023224"/>
    </source>
</evidence>
<dbReference type="AlphaFoldDB" id="B0WVN9"/>
<comment type="subcellular location">
    <subcellularLocation>
        <location evidence="1">Membrane</location>
        <topology evidence="1">Multi-pass membrane protein</topology>
    </subcellularLocation>
</comment>
<dbReference type="InterPro" id="IPR017452">
    <property type="entry name" value="GPCR_Rhodpsn_7TM"/>
</dbReference>
<evidence type="ECO:0000256" key="5">
    <source>
        <dbReference type="ARBA" id="ARBA00023040"/>
    </source>
</evidence>
<gene>
    <name evidence="11" type="primary">6043872</name>
    <name evidence="10" type="ORF">CpipJ_CPIJ011106</name>
</gene>
<dbReference type="HOGENOM" id="CLU_2624460_0_0_1"/>
<dbReference type="GO" id="GO:0005886">
    <property type="term" value="C:plasma membrane"/>
    <property type="evidence" value="ECO:0007669"/>
    <property type="project" value="TreeGrafter"/>
</dbReference>
<dbReference type="InterPro" id="IPR000276">
    <property type="entry name" value="GPCR_Rhodpsn"/>
</dbReference>
<name>B0WVN9_CULQU</name>
<keyword evidence="12" id="KW-1185">Reference proteome</keyword>
<comment type="similarity">
    <text evidence="2">Belongs to the G-protein coupled receptor 1 family.</text>
</comment>
<proteinExistence type="inferred from homology"/>
<dbReference type="EMBL" id="DS232128">
    <property type="protein sequence ID" value="EDS35646.1"/>
    <property type="molecule type" value="Genomic_DNA"/>
</dbReference>
<dbReference type="PANTHER" id="PTHR24243:SF232">
    <property type="entry name" value="PYROKININ 2 RECEPTOR 1-RELATED"/>
    <property type="match status" value="1"/>
</dbReference>
<evidence type="ECO:0000313" key="10">
    <source>
        <dbReference type="EMBL" id="EDS35646.1"/>
    </source>
</evidence>
<evidence type="ECO:0000259" key="9">
    <source>
        <dbReference type="PROSITE" id="PS50262"/>
    </source>
</evidence>
<dbReference type="STRING" id="7176.B0WVN9"/>
<evidence type="ECO:0000256" key="7">
    <source>
        <dbReference type="ARBA" id="ARBA00023170"/>
    </source>
</evidence>
<evidence type="ECO:0000256" key="3">
    <source>
        <dbReference type="ARBA" id="ARBA00022692"/>
    </source>
</evidence>
<evidence type="ECO:0000256" key="6">
    <source>
        <dbReference type="ARBA" id="ARBA00023136"/>
    </source>
</evidence>
<dbReference type="SUPFAM" id="SSF81321">
    <property type="entry name" value="Family A G protein-coupled receptor-like"/>
    <property type="match status" value="1"/>
</dbReference>
<dbReference type="InParanoid" id="B0WVN9"/>
<dbReference type="VEuPathDB" id="VectorBase:CPIJ011106"/>
<feature type="domain" description="G-protein coupled receptors family 1 profile" evidence="9">
    <location>
        <begin position="1"/>
        <end position="78"/>
    </location>
</feature>
<evidence type="ECO:0000256" key="4">
    <source>
        <dbReference type="ARBA" id="ARBA00022989"/>
    </source>
</evidence>
<organism>
    <name type="scientific">Culex quinquefasciatus</name>
    <name type="common">Southern house mosquito</name>
    <name type="synonym">Culex pungens</name>
    <dbReference type="NCBI Taxonomy" id="7176"/>
    <lineage>
        <taxon>Eukaryota</taxon>
        <taxon>Metazoa</taxon>
        <taxon>Ecdysozoa</taxon>
        <taxon>Arthropoda</taxon>
        <taxon>Hexapoda</taxon>
        <taxon>Insecta</taxon>
        <taxon>Pterygota</taxon>
        <taxon>Neoptera</taxon>
        <taxon>Endopterygota</taxon>
        <taxon>Diptera</taxon>
        <taxon>Nematocera</taxon>
        <taxon>Culicoidea</taxon>
        <taxon>Culicidae</taxon>
        <taxon>Culicinae</taxon>
        <taxon>Culicini</taxon>
        <taxon>Culex</taxon>
        <taxon>Culex</taxon>
    </lineage>
</organism>
<evidence type="ECO:0000313" key="11">
    <source>
        <dbReference type="EnsemblMetazoa" id="CPIJ011106-PA"/>
    </source>
</evidence>
<keyword evidence="5" id="KW-0297">G-protein coupled receptor</keyword>
<dbReference type="Gene3D" id="1.20.1070.10">
    <property type="entry name" value="Rhodopsin 7-helix transmembrane proteins"/>
    <property type="match status" value="1"/>
</dbReference>
<dbReference type="PANTHER" id="PTHR24243">
    <property type="entry name" value="G-PROTEIN COUPLED RECEPTOR"/>
    <property type="match status" value="1"/>
</dbReference>
<keyword evidence="4" id="KW-1133">Transmembrane helix</keyword>
<dbReference type="GO" id="GO:0008188">
    <property type="term" value="F:neuropeptide receptor activity"/>
    <property type="evidence" value="ECO:0007669"/>
    <property type="project" value="TreeGrafter"/>
</dbReference>
<sequence>MKRSRGMPLEVYGTWYPFRYPFNQVACIITGLLSETATNATVLTITSFTVERYIAICHPFRQVRTRFVCRSSCCHQFV</sequence>
<dbReference type="PROSITE" id="PS50262">
    <property type="entry name" value="G_PROTEIN_RECEP_F1_2"/>
    <property type="match status" value="1"/>
</dbReference>
<evidence type="ECO:0000256" key="1">
    <source>
        <dbReference type="ARBA" id="ARBA00004141"/>
    </source>
</evidence>
<evidence type="ECO:0000256" key="2">
    <source>
        <dbReference type="ARBA" id="ARBA00010663"/>
    </source>
</evidence>
<accession>B0WVN9</accession>
<reference evidence="10" key="1">
    <citation type="submission" date="2007-03" db="EMBL/GenBank/DDBJ databases">
        <title>Annotation of Culex pipiens quinquefasciatus.</title>
        <authorList>
            <consortium name="The Broad Institute Genome Sequencing Platform"/>
            <person name="Atkinson P.W."/>
            <person name="Hemingway J."/>
            <person name="Christensen B.M."/>
            <person name="Higgs S."/>
            <person name="Kodira C."/>
            <person name="Hannick L."/>
            <person name="Megy K."/>
            <person name="O'Leary S."/>
            <person name="Pearson M."/>
            <person name="Haas B.J."/>
            <person name="Mauceli E."/>
            <person name="Wortman J.R."/>
            <person name="Lee N.H."/>
            <person name="Guigo R."/>
            <person name="Stanke M."/>
            <person name="Alvarado L."/>
            <person name="Amedeo P."/>
            <person name="Antoine C.H."/>
            <person name="Arensburger P."/>
            <person name="Bidwell S.L."/>
            <person name="Crawford M."/>
            <person name="Camaro F."/>
            <person name="Devon K."/>
            <person name="Engels R."/>
            <person name="Hammond M."/>
            <person name="Howarth C."/>
            <person name="Koehrsen M."/>
            <person name="Lawson D."/>
            <person name="Montgomery P."/>
            <person name="Nene V."/>
            <person name="Nusbaum C."/>
            <person name="Puiu D."/>
            <person name="Romero-Severson J."/>
            <person name="Severson D.W."/>
            <person name="Shumway M."/>
            <person name="Sisk P."/>
            <person name="Stolte C."/>
            <person name="Zeng Q."/>
            <person name="Eisenstadt E."/>
            <person name="Fraser-Liggett C."/>
            <person name="Strausberg R."/>
            <person name="Galagan J."/>
            <person name="Birren B."/>
            <person name="Collins F.H."/>
        </authorList>
    </citation>
    <scope>NUCLEOTIDE SEQUENCE [LARGE SCALE GENOMIC DNA]</scope>
    <source>
        <strain evidence="10">JHB</strain>
    </source>
</reference>
<dbReference type="Proteomes" id="UP000002320">
    <property type="component" value="Unassembled WGS sequence"/>
</dbReference>
<protein>
    <submittedName>
        <fullName evidence="10 11">Pyrokinin receptor</fullName>
    </submittedName>
</protein>
<keyword evidence="3" id="KW-0812">Transmembrane</keyword>
<reference evidence="11" key="2">
    <citation type="submission" date="2020-05" db="UniProtKB">
        <authorList>
            <consortium name="EnsemblMetazoa"/>
        </authorList>
    </citation>
    <scope>IDENTIFICATION</scope>
    <source>
        <strain evidence="11">JHB</strain>
    </source>
</reference>
<evidence type="ECO:0000313" key="12">
    <source>
        <dbReference type="Proteomes" id="UP000002320"/>
    </source>
</evidence>